<reference evidence="2" key="1">
    <citation type="submission" date="2022-11" db="UniProtKB">
        <authorList>
            <consortium name="WormBaseParasite"/>
        </authorList>
    </citation>
    <scope>IDENTIFICATION</scope>
</reference>
<sequence length="82" mass="9837">MGVVPLLFDNLWIIYARLAHTLSLWYSRSSDRKTETYEFVLKKLVELRPTFRQQVLPWTSNWEFNAFKDQSGGYQHGKELER</sequence>
<accession>A0A915CZ62</accession>
<name>A0A915CZ62_9BILA</name>
<evidence type="ECO:0000313" key="1">
    <source>
        <dbReference type="Proteomes" id="UP000887574"/>
    </source>
</evidence>
<dbReference type="Proteomes" id="UP000887574">
    <property type="component" value="Unplaced"/>
</dbReference>
<dbReference type="WBParaSite" id="jg14124">
    <property type="protein sequence ID" value="jg14124"/>
    <property type="gene ID" value="jg14124"/>
</dbReference>
<dbReference type="AlphaFoldDB" id="A0A915CZ62"/>
<evidence type="ECO:0000313" key="2">
    <source>
        <dbReference type="WBParaSite" id="jg14124"/>
    </source>
</evidence>
<organism evidence="1 2">
    <name type="scientific">Ditylenchus dipsaci</name>
    <dbReference type="NCBI Taxonomy" id="166011"/>
    <lineage>
        <taxon>Eukaryota</taxon>
        <taxon>Metazoa</taxon>
        <taxon>Ecdysozoa</taxon>
        <taxon>Nematoda</taxon>
        <taxon>Chromadorea</taxon>
        <taxon>Rhabditida</taxon>
        <taxon>Tylenchina</taxon>
        <taxon>Tylenchomorpha</taxon>
        <taxon>Sphaerularioidea</taxon>
        <taxon>Anguinidae</taxon>
        <taxon>Anguininae</taxon>
        <taxon>Ditylenchus</taxon>
    </lineage>
</organism>
<proteinExistence type="predicted"/>
<protein>
    <submittedName>
        <fullName evidence="2">Uncharacterized protein</fullName>
    </submittedName>
</protein>
<keyword evidence="1" id="KW-1185">Reference proteome</keyword>